<dbReference type="EMBL" id="WQNF01000003">
    <property type="protein sequence ID" value="MVT64485.1"/>
    <property type="molecule type" value="Genomic_DNA"/>
</dbReference>
<reference evidence="1 2" key="1">
    <citation type="submission" date="2019-12" db="EMBL/GenBank/DDBJ databases">
        <title>Draft genome sequences Bradyrhizobium cajani AMBPC1010, Bradyrhizobium pachyrhizi AMBPC1040 and Bradyrhizobium yuanmingense ALSPC3051, three plant growth promoting strains isolated from nodules of Cajanus cajan L. in Dominican Republic.</title>
        <authorList>
            <person name="Flores-Felix J.D."/>
            <person name="Araujo J."/>
            <person name="Diaz-Alcantara C."/>
            <person name="Gonzalez-Andres F."/>
            <person name="Velazquez E."/>
        </authorList>
    </citation>
    <scope>NUCLEOTIDE SEQUENCE [LARGE SCALE GENOMIC DNA]</scope>
    <source>
        <strain evidence="1 2">1040</strain>
    </source>
</reference>
<dbReference type="AlphaFoldDB" id="A0A844SG04"/>
<comment type="caution">
    <text evidence="1">The sequence shown here is derived from an EMBL/GenBank/DDBJ whole genome shotgun (WGS) entry which is preliminary data.</text>
</comment>
<organism evidence="1 2">
    <name type="scientific">Bradyrhizobium pachyrhizi</name>
    <dbReference type="NCBI Taxonomy" id="280333"/>
    <lineage>
        <taxon>Bacteria</taxon>
        <taxon>Pseudomonadati</taxon>
        <taxon>Pseudomonadota</taxon>
        <taxon>Alphaproteobacteria</taxon>
        <taxon>Hyphomicrobiales</taxon>
        <taxon>Nitrobacteraceae</taxon>
        <taxon>Bradyrhizobium</taxon>
    </lineage>
</organism>
<evidence type="ECO:0000313" key="1">
    <source>
        <dbReference type="EMBL" id="MVT64485.1"/>
    </source>
</evidence>
<keyword evidence="2" id="KW-1185">Reference proteome</keyword>
<proteinExistence type="predicted"/>
<accession>A0A844SG04</accession>
<gene>
    <name evidence="1" type="ORF">GPL21_05085</name>
</gene>
<protein>
    <submittedName>
        <fullName evidence="1">Uncharacterized protein</fullName>
    </submittedName>
</protein>
<dbReference type="Proteomes" id="UP000436468">
    <property type="component" value="Unassembled WGS sequence"/>
</dbReference>
<dbReference type="RefSeq" id="WP_155258737.1">
    <property type="nucleotide sequence ID" value="NZ_WQNF01000003.1"/>
</dbReference>
<name>A0A844SG04_9BRAD</name>
<sequence length="48" mass="4869">MPNAFSIFVDGGAMVKRCVAQCVVGGATLTATLVMLVRVVSSLTVGTP</sequence>
<evidence type="ECO:0000313" key="2">
    <source>
        <dbReference type="Proteomes" id="UP000436468"/>
    </source>
</evidence>